<evidence type="ECO:0000256" key="1">
    <source>
        <dbReference type="ARBA" id="ARBA00006383"/>
    </source>
</evidence>
<dbReference type="GO" id="GO:0046353">
    <property type="term" value="F:aminoglycoside 3-N-acetyltransferase activity"/>
    <property type="evidence" value="ECO:0007669"/>
    <property type="project" value="UniProtKB-EC"/>
</dbReference>
<dbReference type="PANTHER" id="PTHR11104:SF0">
    <property type="entry name" value="SPBETA PROPHAGE-DERIVED AMINOGLYCOSIDE N(3')-ACETYLTRANSFERASE-LIKE PROTEIN YOKD"/>
    <property type="match status" value="1"/>
</dbReference>
<keyword evidence="2 4" id="KW-0808">Transferase</keyword>
<comment type="caution">
    <text evidence="5">The sequence shown here is derived from an EMBL/GenBank/DDBJ whole genome shotgun (WGS) entry which is preliminary data.</text>
</comment>
<reference evidence="5 6" key="1">
    <citation type="journal article" date="2015" name="Int. J. Syst. Evol. Microbiol.">
        <title>Micromonospora costi sp. nov., isolated from a leaf of Costus speciosus.</title>
        <authorList>
            <person name="Thawai C."/>
        </authorList>
    </citation>
    <scope>NUCLEOTIDE SEQUENCE [LARGE SCALE GENOMIC DNA]</scope>
    <source>
        <strain evidence="5 6">CS1-12</strain>
    </source>
</reference>
<dbReference type="SUPFAM" id="SSF110710">
    <property type="entry name" value="TTHA0583/YokD-like"/>
    <property type="match status" value="1"/>
</dbReference>
<evidence type="ECO:0000256" key="3">
    <source>
        <dbReference type="ARBA" id="ARBA00023315"/>
    </source>
</evidence>
<comment type="catalytic activity">
    <reaction evidence="4">
        <text>a 2-deoxystreptamine antibiotic + acetyl-CoA = an N(3)-acetyl-2-deoxystreptamine antibiotic + CoA + H(+)</text>
        <dbReference type="Rhea" id="RHEA:12665"/>
        <dbReference type="ChEBI" id="CHEBI:15378"/>
        <dbReference type="ChEBI" id="CHEBI:57287"/>
        <dbReference type="ChEBI" id="CHEBI:57288"/>
        <dbReference type="ChEBI" id="CHEBI:57921"/>
        <dbReference type="ChEBI" id="CHEBI:77452"/>
        <dbReference type="EC" id="2.3.1.81"/>
    </reaction>
</comment>
<dbReference type="EC" id="2.3.1.-" evidence="4"/>
<dbReference type="Pfam" id="PF02522">
    <property type="entry name" value="Antibiotic_NAT"/>
    <property type="match status" value="1"/>
</dbReference>
<dbReference type="AlphaFoldDB" id="A0A3A9ZQH7"/>
<sequence>MTAPPPVGRAEIAAGLRAVGLAAGATVLVHASLSRVGPVVGGPATVLAALRDVLGDTGTLVVPTQTAGNSITSPAFRAATAGMTADQAARVEAAIAPFDRERSPSEGMGALAEHVRRQPDAVRSGHPQTSFTALGPEAARLTAVHDLDCHLGERSPLGALYAADALVLLLGVGYTACTAFHLAEYRLTHPAAERAYRCYVRDDGGRRVRRDFLALDLDDSDFPRIGAALDSEPSVARGRVGNAVCRAVPMRAAVDFAGRWMTHHRGDDAGPRGVCRCRYCGAMQVSPSDGSGR</sequence>
<evidence type="ECO:0000256" key="2">
    <source>
        <dbReference type="ARBA" id="ARBA00022679"/>
    </source>
</evidence>
<accession>A0A3A9ZQH7</accession>
<keyword evidence="3 4" id="KW-0012">Acyltransferase</keyword>
<evidence type="ECO:0000256" key="4">
    <source>
        <dbReference type="RuleBase" id="RU365031"/>
    </source>
</evidence>
<dbReference type="InterPro" id="IPR003679">
    <property type="entry name" value="Amioglycoside_AcTrfase"/>
</dbReference>
<gene>
    <name evidence="5" type="ORF">D7193_30620</name>
</gene>
<evidence type="ECO:0000313" key="6">
    <source>
        <dbReference type="Proteomes" id="UP000279968"/>
    </source>
</evidence>
<protein>
    <recommendedName>
        <fullName evidence="4">Aminoglycoside N(3)-acetyltransferase</fullName>
        <ecNumber evidence="4">2.3.1.-</ecNumber>
    </recommendedName>
</protein>
<comment type="similarity">
    <text evidence="1 4">Belongs to the antibiotic N-acetyltransferase family.</text>
</comment>
<dbReference type="Proteomes" id="UP000279968">
    <property type="component" value="Unassembled WGS sequence"/>
</dbReference>
<organism evidence="5 6">
    <name type="scientific">Micromonospora costi</name>
    <dbReference type="NCBI Taxonomy" id="1530042"/>
    <lineage>
        <taxon>Bacteria</taxon>
        <taxon>Bacillati</taxon>
        <taxon>Actinomycetota</taxon>
        <taxon>Actinomycetes</taxon>
        <taxon>Micromonosporales</taxon>
        <taxon>Micromonosporaceae</taxon>
        <taxon>Micromonospora</taxon>
    </lineage>
</organism>
<dbReference type="GO" id="GO:0046677">
    <property type="term" value="P:response to antibiotic"/>
    <property type="evidence" value="ECO:0007669"/>
    <property type="project" value="UniProtKB-KW"/>
</dbReference>
<dbReference type="PANTHER" id="PTHR11104">
    <property type="entry name" value="AMINOGLYCOSIDE N3-ACETYLTRANSFERASE"/>
    <property type="match status" value="1"/>
</dbReference>
<keyword evidence="6" id="KW-1185">Reference proteome</keyword>
<dbReference type="EMBL" id="RBAN01000008">
    <property type="protein sequence ID" value="RKN50204.1"/>
    <property type="molecule type" value="Genomic_DNA"/>
</dbReference>
<dbReference type="InterPro" id="IPR028345">
    <property type="entry name" value="Antibiotic_NAT-like"/>
</dbReference>
<dbReference type="OrthoDB" id="7330654at2"/>
<dbReference type="RefSeq" id="WP_120783141.1">
    <property type="nucleotide sequence ID" value="NZ_JBHLUP010000005.1"/>
</dbReference>
<name>A0A3A9ZQH7_9ACTN</name>
<proteinExistence type="inferred from homology"/>
<evidence type="ECO:0000313" key="5">
    <source>
        <dbReference type="EMBL" id="RKN50204.1"/>
    </source>
</evidence>
<keyword evidence="4" id="KW-0046">Antibiotic resistance</keyword>